<organism evidence="1 2">
    <name type="scientific">Zophobas morio</name>
    <dbReference type="NCBI Taxonomy" id="2755281"/>
    <lineage>
        <taxon>Eukaryota</taxon>
        <taxon>Metazoa</taxon>
        <taxon>Ecdysozoa</taxon>
        <taxon>Arthropoda</taxon>
        <taxon>Hexapoda</taxon>
        <taxon>Insecta</taxon>
        <taxon>Pterygota</taxon>
        <taxon>Neoptera</taxon>
        <taxon>Endopterygota</taxon>
        <taxon>Coleoptera</taxon>
        <taxon>Polyphaga</taxon>
        <taxon>Cucujiformia</taxon>
        <taxon>Tenebrionidae</taxon>
        <taxon>Zophobas</taxon>
    </lineage>
</organism>
<accession>A0AA38HME3</accession>
<evidence type="ECO:0000313" key="1">
    <source>
        <dbReference type="EMBL" id="KAJ3640270.1"/>
    </source>
</evidence>
<proteinExistence type="predicted"/>
<dbReference type="EMBL" id="JALNTZ010000010">
    <property type="protein sequence ID" value="KAJ3640270.1"/>
    <property type="molecule type" value="Genomic_DNA"/>
</dbReference>
<protein>
    <submittedName>
        <fullName evidence="1">Uncharacterized protein</fullName>
    </submittedName>
</protein>
<dbReference type="PANTHER" id="PTHR37445">
    <property type="entry name" value="PROTEIN CBG24663"/>
    <property type="match status" value="1"/>
</dbReference>
<sequence length="262" mass="29765">MCICRNCSDSNKQPTCELSCDCWQGLLHIACTGLSESDLKITRRRANSLNLICNTRNGNLNQLGGIKTLIDSIQAQFTLALGKLKEDLTAQTSEVKNSIKPAVEPFGNFEEICNEVREREKRKKNIIVFGFPEQNDTVSTDTRSTKDDEIVNDILTFLQPNLDITILKSQRLGRFNAANANPRPIKVTLNNESDVFKYIGKANRLRTMDRFKNINVSTDRTPKQISYFKHLKSQLDERTKNGETNLKNRHVNNIPKIVSLNH</sequence>
<dbReference type="AlphaFoldDB" id="A0AA38HME3"/>
<name>A0AA38HME3_9CUCU</name>
<dbReference type="PANTHER" id="PTHR37445:SF3">
    <property type="entry name" value="ZINC FINGER PHD-TYPE DOMAIN-CONTAINING PROTEIN"/>
    <property type="match status" value="1"/>
</dbReference>
<gene>
    <name evidence="1" type="ORF">Zmor_003579</name>
</gene>
<dbReference type="Proteomes" id="UP001168821">
    <property type="component" value="Unassembled WGS sequence"/>
</dbReference>
<evidence type="ECO:0000313" key="2">
    <source>
        <dbReference type="Proteomes" id="UP001168821"/>
    </source>
</evidence>
<comment type="caution">
    <text evidence="1">The sequence shown here is derived from an EMBL/GenBank/DDBJ whole genome shotgun (WGS) entry which is preliminary data.</text>
</comment>
<keyword evidence="2" id="KW-1185">Reference proteome</keyword>
<reference evidence="1" key="1">
    <citation type="journal article" date="2023" name="G3 (Bethesda)">
        <title>Whole genome assemblies of Zophobas morio and Tenebrio molitor.</title>
        <authorList>
            <person name="Kaur S."/>
            <person name="Stinson S.A."/>
            <person name="diCenzo G.C."/>
        </authorList>
    </citation>
    <scope>NUCLEOTIDE SEQUENCE</scope>
    <source>
        <strain evidence="1">QUZm001</strain>
    </source>
</reference>